<feature type="domain" description="Glucose-methanol-choline oxidoreductase N-terminal" evidence="3">
    <location>
        <begin position="138"/>
        <end position="161"/>
    </location>
</feature>
<dbReference type="GO" id="GO:0016491">
    <property type="term" value="F:oxidoreductase activity"/>
    <property type="evidence" value="ECO:0000318"/>
    <property type="project" value="GO_Central"/>
</dbReference>
<keyword evidence="2" id="KW-0285">Flavoprotein</keyword>
<dbReference type="STRING" id="7070.A0A139WG02"/>
<dbReference type="Gene3D" id="3.30.560.10">
    <property type="entry name" value="Glucose Oxidase, domain 3"/>
    <property type="match status" value="2"/>
</dbReference>
<evidence type="ECO:0000256" key="2">
    <source>
        <dbReference type="RuleBase" id="RU003968"/>
    </source>
</evidence>
<name>A0A139WG02_TRICA</name>
<dbReference type="Gene3D" id="3.50.50.60">
    <property type="entry name" value="FAD/NAD(P)-binding domain"/>
    <property type="match status" value="2"/>
</dbReference>
<dbReference type="SUPFAM" id="SSF51905">
    <property type="entry name" value="FAD/NAD(P)-binding domain"/>
    <property type="match status" value="2"/>
</dbReference>
<proteinExistence type="inferred from homology"/>
<dbReference type="PANTHER" id="PTHR11552:SF215">
    <property type="entry name" value="FI02019P"/>
    <property type="match status" value="1"/>
</dbReference>
<dbReference type="OMA" id="IPGANTM"/>
<evidence type="ECO:0000259" key="3">
    <source>
        <dbReference type="PROSITE" id="PS00623"/>
    </source>
</evidence>
<dbReference type="Pfam" id="PF05199">
    <property type="entry name" value="GMC_oxred_C"/>
    <property type="match status" value="2"/>
</dbReference>
<dbReference type="InterPro" id="IPR000172">
    <property type="entry name" value="GMC_OxRdtase_N"/>
</dbReference>
<feature type="domain" description="Glucose-methanol-choline oxidoreductase N-terminal" evidence="3">
    <location>
        <begin position="801"/>
        <end position="824"/>
    </location>
</feature>
<keyword evidence="2" id="KW-0274">FAD</keyword>
<dbReference type="InterPro" id="IPR007867">
    <property type="entry name" value="GMC_OxRtase_C"/>
</dbReference>
<gene>
    <name evidence="5" type="primary">AUGUSTUS-3.0.2_33429</name>
    <name evidence="5" type="ORF">TcasGA2_TC033429</name>
</gene>
<dbReference type="InterPro" id="IPR036188">
    <property type="entry name" value="FAD/NAD-bd_sf"/>
</dbReference>
<dbReference type="Pfam" id="PF00732">
    <property type="entry name" value="GMC_oxred_N"/>
    <property type="match status" value="2"/>
</dbReference>
<dbReference type="SUPFAM" id="SSF54373">
    <property type="entry name" value="FAD-linked reductases, C-terminal domain"/>
    <property type="match status" value="2"/>
</dbReference>
<feature type="domain" description="Glucose-methanol-choline oxidoreductase N-terminal" evidence="4">
    <location>
        <begin position="314"/>
        <end position="328"/>
    </location>
</feature>
<dbReference type="eggNOG" id="KOG1238">
    <property type="taxonomic scope" value="Eukaryota"/>
</dbReference>
<reference evidence="5 6" key="2">
    <citation type="journal article" date="2010" name="Nucleic Acids Res.">
        <title>BeetleBase in 2010: revisions to provide comprehensive genomic information for Tribolium castaneum.</title>
        <authorList>
            <person name="Kim H.S."/>
            <person name="Murphy T."/>
            <person name="Xia J."/>
            <person name="Caragea D."/>
            <person name="Park Y."/>
            <person name="Beeman R.W."/>
            <person name="Lorenzen M.D."/>
            <person name="Butcher S."/>
            <person name="Manak J.R."/>
            <person name="Brown S.J."/>
        </authorList>
    </citation>
    <scope>GENOME REANNOTATION</scope>
    <source>
        <strain evidence="5 6">Georgia GA2</strain>
    </source>
</reference>
<dbReference type="PROSITE" id="PS00624">
    <property type="entry name" value="GMC_OXRED_2"/>
    <property type="match status" value="2"/>
</dbReference>
<protein>
    <recommendedName>
        <fullName evidence="3 4">Glucose-methanol-choline oxidoreductase N-terminal domain-containing protein</fullName>
    </recommendedName>
</protein>
<dbReference type="Proteomes" id="UP000007266">
    <property type="component" value="Linkage group 6"/>
</dbReference>
<comment type="similarity">
    <text evidence="1 2">Belongs to the GMC oxidoreductase family.</text>
</comment>
<dbReference type="InterPro" id="IPR012132">
    <property type="entry name" value="GMC_OxRdtase"/>
</dbReference>
<dbReference type="GO" id="GO:0016614">
    <property type="term" value="F:oxidoreductase activity, acting on CH-OH group of donors"/>
    <property type="evidence" value="ECO:0007669"/>
    <property type="project" value="InterPro"/>
</dbReference>
<dbReference type="EMBL" id="KQ971348">
    <property type="protein sequence ID" value="KYB26872.1"/>
    <property type="molecule type" value="Genomic_DNA"/>
</dbReference>
<keyword evidence="6" id="KW-1185">Reference proteome</keyword>
<reference evidence="5 6" key="1">
    <citation type="journal article" date="2008" name="Nature">
        <title>The genome of the model beetle and pest Tribolium castaneum.</title>
        <authorList>
            <consortium name="Tribolium Genome Sequencing Consortium"/>
            <person name="Richards S."/>
            <person name="Gibbs R.A."/>
            <person name="Weinstock G.M."/>
            <person name="Brown S.J."/>
            <person name="Denell R."/>
            <person name="Beeman R.W."/>
            <person name="Gibbs R."/>
            <person name="Beeman R.W."/>
            <person name="Brown S.J."/>
            <person name="Bucher G."/>
            <person name="Friedrich M."/>
            <person name="Grimmelikhuijzen C.J."/>
            <person name="Klingler M."/>
            <person name="Lorenzen M."/>
            <person name="Richards S."/>
            <person name="Roth S."/>
            <person name="Schroder R."/>
            <person name="Tautz D."/>
            <person name="Zdobnov E.M."/>
            <person name="Muzny D."/>
            <person name="Gibbs R.A."/>
            <person name="Weinstock G.M."/>
            <person name="Attaway T."/>
            <person name="Bell S."/>
            <person name="Buhay C.J."/>
            <person name="Chandrabose M.N."/>
            <person name="Chavez D."/>
            <person name="Clerk-Blankenburg K.P."/>
            <person name="Cree A."/>
            <person name="Dao M."/>
            <person name="Davis C."/>
            <person name="Chacko J."/>
            <person name="Dinh H."/>
            <person name="Dugan-Rocha S."/>
            <person name="Fowler G."/>
            <person name="Garner T.T."/>
            <person name="Garnes J."/>
            <person name="Gnirke A."/>
            <person name="Hawes A."/>
            <person name="Hernandez J."/>
            <person name="Hines S."/>
            <person name="Holder M."/>
            <person name="Hume J."/>
            <person name="Jhangiani S.N."/>
            <person name="Joshi V."/>
            <person name="Khan Z.M."/>
            <person name="Jackson L."/>
            <person name="Kovar C."/>
            <person name="Kowis A."/>
            <person name="Lee S."/>
            <person name="Lewis L.R."/>
            <person name="Margolis J."/>
            <person name="Morgan M."/>
            <person name="Nazareth L.V."/>
            <person name="Nguyen N."/>
            <person name="Okwuonu G."/>
            <person name="Parker D."/>
            <person name="Richards S."/>
            <person name="Ruiz S.J."/>
            <person name="Santibanez J."/>
            <person name="Savard J."/>
            <person name="Scherer S.E."/>
            <person name="Schneider B."/>
            <person name="Sodergren E."/>
            <person name="Tautz D."/>
            <person name="Vattahil S."/>
            <person name="Villasana D."/>
            <person name="White C.S."/>
            <person name="Wright R."/>
            <person name="Park Y."/>
            <person name="Beeman R.W."/>
            <person name="Lord J."/>
            <person name="Oppert B."/>
            <person name="Lorenzen M."/>
            <person name="Brown S."/>
            <person name="Wang L."/>
            <person name="Savard J."/>
            <person name="Tautz D."/>
            <person name="Richards S."/>
            <person name="Weinstock G."/>
            <person name="Gibbs R.A."/>
            <person name="Liu Y."/>
            <person name="Worley K."/>
            <person name="Weinstock G."/>
            <person name="Elsik C.G."/>
            <person name="Reese J.T."/>
            <person name="Elhaik E."/>
            <person name="Landan G."/>
            <person name="Graur D."/>
            <person name="Arensburger P."/>
            <person name="Atkinson P."/>
            <person name="Beeman R.W."/>
            <person name="Beidler J."/>
            <person name="Brown S.J."/>
            <person name="Demuth J.P."/>
            <person name="Drury D.W."/>
            <person name="Du Y.Z."/>
            <person name="Fujiwara H."/>
            <person name="Lorenzen M."/>
            <person name="Maselli V."/>
            <person name="Osanai M."/>
            <person name="Park Y."/>
            <person name="Robertson H.M."/>
            <person name="Tu Z."/>
            <person name="Wang J.J."/>
            <person name="Wang S."/>
            <person name="Richards S."/>
            <person name="Song H."/>
            <person name="Zhang L."/>
            <person name="Sodergren E."/>
            <person name="Werner D."/>
            <person name="Stanke M."/>
            <person name="Morgenstern B."/>
            <person name="Solovyev V."/>
            <person name="Kosarev P."/>
            <person name="Brown G."/>
            <person name="Chen H.C."/>
            <person name="Ermolaeva O."/>
            <person name="Hlavina W."/>
            <person name="Kapustin Y."/>
            <person name="Kiryutin B."/>
            <person name="Kitts P."/>
            <person name="Maglott D."/>
            <person name="Pruitt K."/>
            <person name="Sapojnikov V."/>
            <person name="Souvorov A."/>
            <person name="Mackey A.J."/>
            <person name="Waterhouse R.M."/>
            <person name="Wyder S."/>
            <person name="Zdobnov E.M."/>
            <person name="Zdobnov E.M."/>
            <person name="Wyder S."/>
            <person name="Kriventseva E.V."/>
            <person name="Kadowaki T."/>
            <person name="Bork P."/>
            <person name="Aranda M."/>
            <person name="Bao R."/>
            <person name="Beermann A."/>
            <person name="Berns N."/>
            <person name="Bolognesi R."/>
            <person name="Bonneton F."/>
            <person name="Bopp D."/>
            <person name="Brown S.J."/>
            <person name="Bucher G."/>
            <person name="Butts T."/>
            <person name="Chaumot A."/>
            <person name="Denell R.E."/>
            <person name="Ferrier D.E."/>
            <person name="Friedrich M."/>
            <person name="Gordon C.M."/>
            <person name="Jindra M."/>
            <person name="Klingler M."/>
            <person name="Lan Q."/>
            <person name="Lattorff H.M."/>
            <person name="Laudet V."/>
            <person name="von Levetsow C."/>
            <person name="Liu Z."/>
            <person name="Lutz R."/>
            <person name="Lynch J.A."/>
            <person name="da Fonseca R.N."/>
            <person name="Posnien N."/>
            <person name="Reuter R."/>
            <person name="Roth S."/>
            <person name="Savard J."/>
            <person name="Schinko J.B."/>
            <person name="Schmitt C."/>
            <person name="Schoppmeier M."/>
            <person name="Schroder R."/>
            <person name="Shippy T.D."/>
            <person name="Simonnet F."/>
            <person name="Marques-Souza H."/>
            <person name="Tautz D."/>
            <person name="Tomoyasu Y."/>
            <person name="Trauner J."/>
            <person name="Van der Zee M."/>
            <person name="Vervoort M."/>
            <person name="Wittkopp N."/>
            <person name="Wimmer E.A."/>
            <person name="Yang X."/>
            <person name="Jones A.K."/>
            <person name="Sattelle D.B."/>
            <person name="Ebert P.R."/>
            <person name="Nelson D."/>
            <person name="Scott J.G."/>
            <person name="Beeman R.W."/>
            <person name="Muthukrishnan S."/>
            <person name="Kramer K.J."/>
            <person name="Arakane Y."/>
            <person name="Beeman R.W."/>
            <person name="Zhu Q."/>
            <person name="Hogenkamp D."/>
            <person name="Dixit R."/>
            <person name="Oppert B."/>
            <person name="Jiang H."/>
            <person name="Zou Z."/>
            <person name="Marshall J."/>
            <person name="Elpidina E."/>
            <person name="Vinokurov K."/>
            <person name="Oppert C."/>
            <person name="Zou Z."/>
            <person name="Evans J."/>
            <person name="Lu Z."/>
            <person name="Zhao P."/>
            <person name="Sumathipala N."/>
            <person name="Altincicek B."/>
            <person name="Vilcinskas A."/>
            <person name="Williams M."/>
            <person name="Hultmark D."/>
            <person name="Hetru C."/>
            <person name="Jiang H."/>
            <person name="Grimmelikhuijzen C.J."/>
            <person name="Hauser F."/>
            <person name="Cazzamali G."/>
            <person name="Williamson M."/>
            <person name="Park Y."/>
            <person name="Li B."/>
            <person name="Tanaka Y."/>
            <person name="Predel R."/>
            <person name="Neupert S."/>
            <person name="Schachtner J."/>
            <person name="Verleyen P."/>
            <person name="Raible F."/>
            <person name="Bork P."/>
            <person name="Friedrich M."/>
            <person name="Walden K.K."/>
            <person name="Robertson H.M."/>
            <person name="Angeli S."/>
            <person name="Foret S."/>
            <person name="Bucher G."/>
            <person name="Schuetz S."/>
            <person name="Maleszka R."/>
            <person name="Wimmer E.A."/>
            <person name="Beeman R.W."/>
            <person name="Lorenzen M."/>
            <person name="Tomoyasu Y."/>
            <person name="Miller S.C."/>
            <person name="Grossmann D."/>
            <person name="Bucher G."/>
        </authorList>
    </citation>
    <scope>NUCLEOTIDE SEQUENCE [LARGE SCALE GENOMIC DNA]</scope>
    <source>
        <strain evidence="5 6">Georgia GA2</strain>
    </source>
</reference>
<dbReference type="InParanoid" id="A0A139WG02"/>
<evidence type="ECO:0000313" key="6">
    <source>
        <dbReference type="Proteomes" id="UP000007266"/>
    </source>
</evidence>
<dbReference type="FunCoup" id="A0A139WG02">
    <property type="interactions" value="25"/>
</dbReference>
<evidence type="ECO:0000256" key="1">
    <source>
        <dbReference type="ARBA" id="ARBA00010790"/>
    </source>
</evidence>
<feature type="domain" description="Glucose-methanol-choline oxidoreductase N-terminal" evidence="4">
    <location>
        <begin position="968"/>
        <end position="982"/>
    </location>
</feature>
<dbReference type="PANTHER" id="PTHR11552">
    <property type="entry name" value="GLUCOSE-METHANOL-CHOLINE GMC OXIDOREDUCTASE"/>
    <property type="match status" value="1"/>
</dbReference>
<evidence type="ECO:0000259" key="4">
    <source>
        <dbReference type="PROSITE" id="PS00624"/>
    </source>
</evidence>
<dbReference type="PROSITE" id="PS00623">
    <property type="entry name" value="GMC_OXRED_1"/>
    <property type="match status" value="2"/>
</dbReference>
<dbReference type="AlphaFoldDB" id="A0A139WG02"/>
<organism evidence="5 6">
    <name type="scientific">Tribolium castaneum</name>
    <name type="common">Red flour beetle</name>
    <dbReference type="NCBI Taxonomy" id="7070"/>
    <lineage>
        <taxon>Eukaryota</taxon>
        <taxon>Metazoa</taxon>
        <taxon>Ecdysozoa</taxon>
        <taxon>Arthropoda</taxon>
        <taxon>Hexapoda</taxon>
        <taxon>Insecta</taxon>
        <taxon>Pterygota</taxon>
        <taxon>Neoptera</taxon>
        <taxon>Endopterygota</taxon>
        <taxon>Coleoptera</taxon>
        <taxon>Polyphaga</taxon>
        <taxon>Cucujiformia</taxon>
        <taxon>Tenebrionidae</taxon>
        <taxon>Tenebrionidae incertae sedis</taxon>
        <taxon>Tribolium</taxon>
    </lineage>
</organism>
<dbReference type="GO" id="GO:0050660">
    <property type="term" value="F:flavin adenine dinucleotide binding"/>
    <property type="evidence" value="ECO:0007669"/>
    <property type="project" value="InterPro"/>
</dbReference>
<sequence>MASHAQMNLFSITRMALTLGPGLGFLLYLHSSTMTHRPDILDREHRVHDVPMYQILPSYDFIIVGGGSAGAVLANRLSENPEWKVLLLEAGPDEISLTDLPLLFPTLQLSPFDWQFKTQPGEKYCQAMTRGQCNWPRGKVLGGSSVLNAMLYVRGNKRDYDRWEMEGNIGWGYDEVLPYFKKSEDMKIEGYQDDYYHGTGGYLSVELFRYHSPIADWFLQAAQEFGYEIRDINGEYQTGFTLAHGTLKDGLRCSTAKGFLRPVSKRPNLHVSLHSLVEKIIIDEVTKQARGVTFNKFGARRTIYSDRETILSAGALQSPQLLMLSGVGPQAHLEEVGVEPLVDSPGVGSNLQDHVAMGGVTFLFEPSEEYQNKTCGFILPKVFSPETINDFAQRRQGPVYWLPECELIGFVKTKYEDQDDDWPDIQYFVTAYADNTDGGLFGKKAAGLTDEFYSAVYEEVLYKDAFNVIILLLRPKSRGRLFLKDANINSHVVIYPNYFDDPQDMQVLIEGAKIAYDLSTKTPTMSQYKTTFNHFKIPGCHHLPFLSDEYWACQASHYTLTIYHPVGTAKMGPPNDTMAVVDPRLRVYGVKNLRVVDGSIMPHIVSGNTNAPIIMIAEKAADMIKEDWAVFEEQDQEEEPVVGLKRICDVGDVNHRIFFEIYVFQAETMDHAIDPCPSSTSGVSAHLFLTLINSLLASKCRISSPSNYPQNRASTLSDNDEFDFIIVGAGSSGSVVANQLSLNRNWKVLVLESGNLPPPDSEIPSLLFSLQGTESDWQYATEPNQKSCQGFIEKKCRWPRGKCLGGSSAINANLYIRGNRRDYDTWAELGNEGWDYDSVMEYYKKLEDVDGFDGYGRGGFVPLNVYQSNEPVGEALKDSARVLGYPTIPQEGNFGYFEALQTVDKGIRANAGKIFLGRAKDRENLVVAMGATVEKILLKEKKTEGVLVNIGGRQIALKARKEVILSAGAINSPQLLMLSGIGPKKHLQDVGIDPVMDLQVGENLQDHIFYLGLLVAVDDKVSQVQTNVIDEIYKYFMYNEGAVGQIGITNLLGFVNSRNDSNYPNLQFHHILYIKGDNYLLPEILRVTGLGPEVASIELQANQKSPMFKIAPTLLNPKSRGNILLKSKNPNDKPLIFANYLDDPLDVETLLEGIKFGLKQIESDPFAKFKPKLIDYNLKECQKFEYKSDDYWRCAIRWLTTTLYHPVGTCKMGPRADPTSVVDPRLRVHGIEGLRVIDASIMPLIISGNTNAPCLMIGLKGGAMILEDWGVKHDEL</sequence>
<evidence type="ECO:0000313" key="5">
    <source>
        <dbReference type="EMBL" id="KYB26872.1"/>
    </source>
</evidence>
<accession>A0A139WG02</accession>